<dbReference type="Proteomes" id="UP000595140">
    <property type="component" value="Unassembled WGS sequence"/>
</dbReference>
<organism evidence="3 4">
    <name type="scientific">Cuscuta campestris</name>
    <dbReference type="NCBI Taxonomy" id="132261"/>
    <lineage>
        <taxon>Eukaryota</taxon>
        <taxon>Viridiplantae</taxon>
        <taxon>Streptophyta</taxon>
        <taxon>Embryophyta</taxon>
        <taxon>Tracheophyta</taxon>
        <taxon>Spermatophyta</taxon>
        <taxon>Magnoliopsida</taxon>
        <taxon>eudicotyledons</taxon>
        <taxon>Gunneridae</taxon>
        <taxon>Pentapetalae</taxon>
        <taxon>asterids</taxon>
        <taxon>lamiids</taxon>
        <taxon>Solanales</taxon>
        <taxon>Convolvulaceae</taxon>
        <taxon>Cuscuteae</taxon>
        <taxon>Cuscuta</taxon>
        <taxon>Cuscuta subgen. Grammica</taxon>
        <taxon>Cuscuta sect. Cleistogrammica</taxon>
    </lineage>
</organism>
<dbReference type="AlphaFoldDB" id="A0A484MZF7"/>
<accession>A0A484MZF7</accession>
<gene>
    <name evidence="3" type="ORF">CCAM_LOCUS35705</name>
</gene>
<sequence length="169" mass="19549">HNKTPYELWNGRKPNISYFHIFGSKCFVLNNGKNHLNTFDEKSDEAIFLGYSMVSKAFRVFNKRTMFTEESIHVIFDEKHVDDKPSKHDHEVLDLSDKDEGVNKGDRMKPTEFIPFRSLPLKISQRNPDSDSAEPSGNSGYLKRRQFRKWQLSANPSGNTNNFCSSTRS</sequence>
<feature type="region of interest" description="Disordered" evidence="1">
    <location>
        <begin position="122"/>
        <end position="169"/>
    </location>
</feature>
<evidence type="ECO:0000259" key="2">
    <source>
        <dbReference type="Pfam" id="PF25597"/>
    </source>
</evidence>
<dbReference type="EMBL" id="OOIL02005069">
    <property type="protein sequence ID" value="VFQ93929.1"/>
    <property type="molecule type" value="Genomic_DNA"/>
</dbReference>
<feature type="region of interest" description="Disordered" evidence="1">
    <location>
        <begin position="83"/>
        <end position="109"/>
    </location>
</feature>
<proteinExistence type="predicted"/>
<dbReference type="PANTHER" id="PTHR42648">
    <property type="entry name" value="TRANSPOSASE, PUTATIVE-RELATED"/>
    <property type="match status" value="1"/>
</dbReference>
<dbReference type="PANTHER" id="PTHR42648:SF32">
    <property type="entry name" value="RIBONUCLEASE H-LIKE DOMAIN, GAG-PRE-INTEGRASE DOMAIN PROTEIN-RELATED"/>
    <property type="match status" value="1"/>
</dbReference>
<evidence type="ECO:0000256" key="1">
    <source>
        <dbReference type="SAM" id="MobiDB-lite"/>
    </source>
</evidence>
<reference evidence="3 4" key="1">
    <citation type="submission" date="2018-04" db="EMBL/GenBank/DDBJ databases">
        <authorList>
            <person name="Vogel A."/>
        </authorList>
    </citation>
    <scope>NUCLEOTIDE SEQUENCE [LARGE SCALE GENOMIC DNA]</scope>
</reference>
<name>A0A484MZF7_9ASTE</name>
<evidence type="ECO:0000313" key="4">
    <source>
        <dbReference type="Proteomes" id="UP000595140"/>
    </source>
</evidence>
<dbReference type="InterPro" id="IPR057670">
    <property type="entry name" value="SH3_retrovirus"/>
</dbReference>
<dbReference type="OrthoDB" id="1306240at2759"/>
<feature type="non-terminal residue" evidence="3">
    <location>
        <position position="1"/>
    </location>
</feature>
<protein>
    <recommendedName>
        <fullName evidence="2">Retroviral polymerase SH3-like domain-containing protein</fullName>
    </recommendedName>
</protein>
<feature type="compositionally biased region" description="Polar residues" evidence="1">
    <location>
        <begin position="152"/>
        <end position="169"/>
    </location>
</feature>
<evidence type="ECO:0000313" key="3">
    <source>
        <dbReference type="EMBL" id="VFQ93929.1"/>
    </source>
</evidence>
<dbReference type="InterPro" id="IPR039537">
    <property type="entry name" value="Retrotran_Ty1/copia-like"/>
</dbReference>
<dbReference type="Pfam" id="PF25597">
    <property type="entry name" value="SH3_retrovirus"/>
    <property type="match status" value="1"/>
</dbReference>
<keyword evidence="4" id="KW-1185">Reference proteome</keyword>
<feature type="domain" description="Retroviral polymerase SH3-like" evidence="2">
    <location>
        <begin position="24"/>
        <end position="85"/>
    </location>
</feature>